<dbReference type="AlphaFoldDB" id="A0AA39NP32"/>
<evidence type="ECO:0000313" key="2">
    <source>
        <dbReference type="Proteomes" id="UP001175211"/>
    </source>
</evidence>
<organism evidence="1 2">
    <name type="scientific">Armillaria tabescens</name>
    <name type="common">Ringless honey mushroom</name>
    <name type="synonym">Agaricus tabescens</name>
    <dbReference type="NCBI Taxonomy" id="1929756"/>
    <lineage>
        <taxon>Eukaryota</taxon>
        <taxon>Fungi</taxon>
        <taxon>Dikarya</taxon>
        <taxon>Basidiomycota</taxon>
        <taxon>Agaricomycotina</taxon>
        <taxon>Agaricomycetes</taxon>
        <taxon>Agaricomycetidae</taxon>
        <taxon>Agaricales</taxon>
        <taxon>Marasmiineae</taxon>
        <taxon>Physalacriaceae</taxon>
        <taxon>Desarmillaria</taxon>
    </lineage>
</organism>
<dbReference type="Proteomes" id="UP001175211">
    <property type="component" value="Unassembled WGS sequence"/>
</dbReference>
<comment type="caution">
    <text evidence="1">The sequence shown here is derived from an EMBL/GenBank/DDBJ whole genome shotgun (WGS) entry which is preliminary data.</text>
</comment>
<dbReference type="RefSeq" id="XP_060338832.1">
    <property type="nucleotide sequence ID" value="XM_060478876.1"/>
</dbReference>
<keyword evidence="2" id="KW-1185">Reference proteome</keyword>
<accession>A0AA39NP32</accession>
<proteinExistence type="predicted"/>
<reference evidence="1" key="1">
    <citation type="submission" date="2023-06" db="EMBL/GenBank/DDBJ databases">
        <authorList>
            <consortium name="Lawrence Berkeley National Laboratory"/>
            <person name="Ahrendt S."/>
            <person name="Sahu N."/>
            <person name="Indic B."/>
            <person name="Wong-Bajracharya J."/>
            <person name="Merenyi Z."/>
            <person name="Ke H.-M."/>
            <person name="Monk M."/>
            <person name="Kocsube S."/>
            <person name="Drula E."/>
            <person name="Lipzen A."/>
            <person name="Balint B."/>
            <person name="Henrissat B."/>
            <person name="Andreopoulos B."/>
            <person name="Martin F.M."/>
            <person name="Harder C.B."/>
            <person name="Rigling D."/>
            <person name="Ford K.L."/>
            <person name="Foster G.D."/>
            <person name="Pangilinan J."/>
            <person name="Papanicolaou A."/>
            <person name="Barry K."/>
            <person name="LaButti K."/>
            <person name="Viragh M."/>
            <person name="Koriabine M."/>
            <person name="Yan M."/>
            <person name="Riley R."/>
            <person name="Champramary S."/>
            <person name="Plett K.L."/>
            <person name="Tsai I.J."/>
            <person name="Slot J."/>
            <person name="Sipos G."/>
            <person name="Plett J."/>
            <person name="Nagy L.G."/>
            <person name="Grigoriev I.V."/>
        </authorList>
    </citation>
    <scope>NUCLEOTIDE SEQUENCE</scope>
    <source>
        <strain evidence="1">CCBAS 213</strain>
    </source>
</reference>
<dbReference type="EMBL" id="JAUEPS010000001">
    <property type="protein sequence ID" value="KAK0469039.1"/>
    <property type="molecule type" value="Genomic_DNA"/>
</dbReference>
<gene>
    <name evidence="1" type="ORF">EV420DRAFT_1658184</name>
</gene>
<evidence type="ECO:0000313" key="1">
    <source>
        <dbReference type="EMBL" id="KAK0469039.1"/>
    </source>
</evidence>
<protein>
    <submittedName>
        <fullName evidence="1">Uncharacterized protein</fullName>
    </submittedName>
</protein>
<dbReference type="GeneID" id="85362424"/>
<name>A0AA39NP32_ARMTA</name>
<sequence length="221" mass="25675">MPPILDSISIKASKAEELKSVAVMRKSKARELLKRLNCDDSRDEDIDKAIKYAPPRTVLYCDEWRLPKYKYIPKFPAPPSDATDGDCYYFYGFATTFKKLEQIYHEHQDEASKKTSLVAGIGLFILKDRLVGYPDLYLVNAEVDESAKPEEIVEFDGRKMLRILAVACTKSRELFYRRPSLKQMRLLGKYLGCKPRWFKDIVPKDEFEGWDIECELLSRVQ</sequence>